<keyword evidence="13 18" id="KW-1133">Transmembrane helix</keyword>
<keyword evidence="7" id="KW-0997">Cell inner membrane</keyword>
<dbReference type="eggNOG" id="COG3944">
    <property type="taxonomic scope" value="Bacteria"/>
</dbReference>
<evidence type="ECO:0000259" key="20">
    <source>
        <dbReference type="Pfam" id="PF13614"/>
    </source>
</evidence>
<dbReference type="PANTHER" id="PTHR32309:SF13">
    <property type="entry name" value="FERRIC ENTEROBACTIN TRANSPORT PROTEIN FEPE"/>
    <property type="match status" value="1"/>
</dbReference>
<dbReference type="InterPro" id="IPR050445">
    <property type="entry name" value="Bact_polysacc_biosynth/exp"/>
</dbReference>
<dbReference type="InterPro" id="IPR027417">
    <property type="entry name" value="P-loop_NTPase"/>
</dbReference>
<dbReference type="PANTHER" id="PTHR32309">
    <property type="entry name" value="TYROSINE-PROTEIN KINASE"/>
    <property type="match status" value="1"/>
</dbReference>
<evidence type="ECO:0000256" key="10">
    <source>
        <dbReference type="ARBA" id="ARBA00022741"/>
    </source>
</evidence>
<dbReference type="eggNOG" id="COG0489">
    <property type="taxonomic scope" value="Bacteria"/>
</dbReference>
<dbReference type="GO" id="GO:0005886">
    <property type="term" value="C:plasma membrane"/>
    <property type="evidence" value="ECO:0007669"/>
    <property type="project" value="UniProtKB-SubCell"/>
</dbReference>
<evidence type="ECO:0000259" key="19">
    <source>
        <dbReference type="Pfam" id="PF02706"/>
    </source>
</evidence>
<comment type="catalytic activity">
    <reaction evidence="16">
        <text>L-tyrosyl-[protein] + ATP = O-phospho-L-tyrosyl-[protein] + ADP + H(+)</text>
        <dbReference type="Rhea" id="RHEA:10596"/>
        <dbReference type="Rhea" id="RHEA-COMP:10136"/>
        <dbReference type="Rhea" id="RHEA-COMP:20101"/>
        <dbReference type="ChEBI" id="CHEBI:15378"/>
        <dbReference type="ChEBI" id="CHEBI:30616"/>
        <dbReference type="ChEBI" id="CHEBI:46858"/>
        <dbReference type="ChEBI" id="CHEBI:61978"/>
        <dbReference type="ChEBI" id="CHEBI:456216"/>
        <dbReference type="EC" id="2.7.10.2"/>
    </reaction>
</comment>
<evidence type="ECO:0000256" key="8">
    <source>
        <dbReference type="ARBA" id="ARBA00022679"/>
    </source>
</evidence>
<reference evidence="21 22" key="1">
    <citation type="journal article" date="2008" name="J. Biotechnol.">
        <title>Ultrafast pyrosequencing of Corynebacterium kroppenstedtii DSM44385 revealed insights into the physiology of a lipophilic corynebacterium that lacks mycolic acids.</title>
        <authorList>
            <person name="Tauch A."/>
            <person name="Schneider J."/>
            <person name="Szczepanowski R."/>
            <person name="Tilker A."/>
            <person name="Viehoever P."/>
            <person name="Gartemann K.-H."/>
            <person name="Arnold W."/>
            <person name="Blom J."/>
            <person name="Brinkrolf K."/>
            <person name="Brune I."/>
            <person name="Goetker S."/>
            <person name="Weisshaar B."/>
            <person name="Goesmann A."/>
            <person name="Droege M."/>
            <person name="Puehler A."/>
        </authorList>
    </citation>
    <scope>NUCLEOTIDE SEQUENCE [LARGE SCALE GENOMIC DNA]</scope>
    <source>
        <strain evidence="22">DSM 44385 / JCM 11950 / CIP 105744 / CCUG 35717</strain>
    </source>
</reference>
<feature type="region of interest" description="Disordered" evidence="17">
    <location>
        <begin position="493"/>
        <end position="628"/>
    </location>
</feature>
<evidence type="ECO:0000256" key="14">
    <source>
        <dbReference type="ARBA" id="ARBA00023136"/>
    </source>
</evidence>
<evidence type="ECO:0000256" key="11">
    <source>
        <dbReference type="ARBA" id="ARBA00022777"/>
    </source>
</evidence>
<evidence type="ECO:0000256" key="15">
    <source>
        <dbReference type="ARBA" id="ARBA00023137"/>
    </source>
</evidence>
<evidence type="ECO:0000256" key="4">
    <source>
        <dbReference type="ARBA" id="ARBA00008883"/>
    </source>
</evidence>
<keyword evidence="8" id="KW-0808">Transferase</keyword>
<feature type="domain" description="AAA" evidence="20">
    <location>
        <begin position="305"/>
        <end position="466"/>
    </location>
</feature>
<keyword evidence="14 18" id="KW-0472">Membrane</keyword>
<evidence type="ECO:0000313" key="22">
    <source>
        <dbReference type="Proteomes" id="UP000001473"/>
    </source>
</evidence>
<feature type="compositionally biased region" description="Low complexity" evidence="17">
    <location>
        <begin position="503"/>
        <end position="514"/>
    </location>
</feature>
<evidence type="ECO:0000256" key="3">
    <source>
        <dbReference type="ARBA" id="ARBA00007316"/>
    </source>
</evidence>
<keyword evidence="12" id="KW-0067">ATP-binding</keyword>
<evidence type="ECO:0000256" key="9">
    <source>
        <dbReference type="ARBA" id="ARBA00022692"/>
    </source>
</evidence>
<dbReference type="Proteomes" id="UP000001473">
    <property type="component" value="Chromosome"/>
</dbReference>
<feature type="transmembrane region" description="Helical" evidence="18">
    <location>
        <begin position="220"/>
        <end position="241"/>
    </location>
</feature>
<keyword evidence="15" id="KW-0829">Tyrosine-protein kinase</keyword>
<dbReference type="HOGENOM" id="CLU_009912_4_1_11"/>
<name>C4LLU0_CORK4</name>
<comment type="similarity">
    <text evidence="2">Belongs to the CpsC/CapA family.</text>
</comment>
<keyword evidence="6" id="KW-1003">Cell membrane</keyword>
<evidence type="ECO:0000256" key="6">
    <source>
        <dbReference type="ARBA" id="ARBA00022475"/>
    </source>
</evidence>
<dbReference type="EMBL" id="CP001620">
    <property type="protein sequence ID" value="ACR16866.1"/>
    <property type="molecule type" value="Genomic_DNA"/>
</dbReference>
<evidence type="ECO:0000256" key="18">
    <source>
        <dbReference type="SAM" id="Phobius"/>
    </source>
</evidence>
<dbReference type="CDD" id="cd05387">
    <property type="entry name" value="BY-kinase"/>
    <property type="match status" value="1"/>
</dbReference>
<evidence type="ECO:0000256" key="13">
    <source>
        <dbReference type="ARBA" id="ARBA00022989"/>
    </source>
</evidence>
<accession>C4LLU0</accession>
<evidence type="ECO:0000256" key="1">
    <source>
        <dbReference type="ARBA" id="ARBA00004429"/>
    </source>
</evidence>
<feature type="compositionally biased region" description="Basic and acidic residues" evidence="17">
    <location>
        <begin position="516"/>
        <end position="527"/>
    </location>
</feature>
<feature type="domain" description="Polysaccharide chain length determinant N-terminal" evidence="19">
    <location>
        <begin position="31"/>
        <end position="117"/>
    </location>
</feature>
<feature type="transmembrane region" description="Helical" evidence="18">
    <location>
        <begin position="43"/>
        <end position="63"/>
    </location>
</feature>
<evidence type="ECO:0000256" key="2">
    <source>
        <dbReference type="ARBA" id="ARBA00006683"/>
    </source>
</evidence>
<dbReference type="STRING" id="645127.ckrop_0069"/>
<dbReference type="InterPro" id="IPR025669">
    <property type="entry name" value="AAA_dom"/>
</dbReference>
<dbReference type="OrthoDB" id="9812433at2"/>
<feature type="compositionally biased region" description="Low complexity" evidence="17">
    <location>
        <begin position="178"/>
        <end position="196"/>
    </location>
</feature>
<evidence type="ECO:0000256" key="17">
    <source>
        <dbReference type="SAM" id="MobiDB-lite"/>
    </source>
</evidence>
<feature type="region of interest" description="Disordered" evidence="17">
    <location>
        <begin position="172"/>
        <end position="212"/>
    </location>
</feature>
<feature type="compositionally biased region" description="Polar residues" evidence="17">
    <location>
        <begin position="197"/>
        <end position="212"/>
    </location>
</feature>
<dbReference type="KEGG" id="ckp:ckrop_0069"/>
<dbReference type="NCBIfam" id="TIGR01007">
    <property type="entry name" value="eps_fam"/>
    <property type="match status" value="1"/>
</dbReference>
<dbReference type="AlphaFoldDB" id="C4LLU0"/>
<evidence type="ECO:0000256" key="16">
    <source>
        <dbReference type="ARBA" id="ARBA00051245"/>
    </source>
</evidence>
<dbReference type="Pfam" id="PF02706">
    <property type="entry name" value="Wzz"/>
    <property type="match status" value="1"/>
</dbReference>
<comment type="similarity">
    <text evidence="3">Belongs to the CpsD/CapB family.</text>
</comment>
<comment type="subcellular location">
    <subcellularLocation>
        <location evidence="1">Cell inner membrane</location>
        <topology evidence="1">Multi-pass membrane protein</topology>
    </subcellularLocation>
</comment>
<evidence type="ECO:0000256" key="5">
    <source>
        <dbReference type="ARBA" id="ARBA00011903"/>
    </source>
</evidence>
<dbReference type="Gene3D" id="3.40.50.300">
    <property type="entry name" value="P-loop containing nucleotide triphosphate hydrolases"/>
    <property type="match status" value="1"/>
</dbReference>
<comment type="similarity">
    <text evidence="4">Belongs to the etk/wzc family.</text>
</comment>
<evidence type="ECO:0000313" key="21">
    <source>
        <dbReference type="EMBL" id="ACR16866.1"/>
    </source>
</evidence>
<gene>
    <name evidence="21" type="ordered locus">ckrop_0069</name>
</gene>
<dbReference type="EC" id="2.7.10.2" evidence="5"/>
<protein>
    <recommendedName>
        <fullName evidence="5">non-specific protein-tyrosine kinase</fullName>
        <ecNumber evidence="5">2.7.10.2</ecNumber>
    </recommendedName>
</protein>
<dbReference type="Pfam" id="PF13614">
    <property type="entry name" value="AAA_31"/>
    <property type="match status" value="1"/>
</dbReference>
<keyword evidence="22" id="KW-1185">Reference proteome</keyword>
<dbReference type="GO" id="GO:0004713">
    <property type="term" value="F:protein tyrosine kinase activity"/>
    <property type="evidence" value="ECO:0007669"/>
    <property type="project" value="UniProtKB-KW"/>
</dbReference>
<keyword evidence="9 18" id="KW-0812">Transmembrane</keyword>
<evidence type="ECO:0000256" key="12">
    <source>
        <dbReference type="ARBA" id="ARBA00022840"/>
    </source>
</evidence>
<keyword evidence="11" id="KW-0418">Kinase</keyword>
<proteinExistence type="inferred from homology"/>
<sequence length="628" mass="67019">MTYPQYSDHADAYPHPAGVAMPPEEDRTQIVLRIWAVIRRNTWILALFIVLGVAGAWGVSMLMPTKYTSTASVFVSVDSDGSISDAYQSTQFAEQRMQSYAQLVSGDVLAEQVIKDLNLDMTPRDLTKELEATVVQDTVVMEISATDTDAAQAQRIASDAVKVLSNQAEQLEARTDNNDNGNSRSRTSSNQQSTTTPRISLINSPEKATQPSSPKMAMNLILGGVLGFLVACILVALRFFLDRSVRSSEELERRTGLPKLGSVPVIPEAQRTKPLDFNDDRVRPAEAFRELRVNVRFVNVDNPPRVISVTSAQIGDGKSMTSLNLAGALAADGDTVCLVDADMRRSKMTTYFGGAIHSSVGLSTALAGDADVADVLQETEITGLDVLAAGVTPPNPGELLGSQAFRHILDELRERYDWVIVDTPPILPVTDGALVATTVDAVIVAVRYGKRNYDDVTRTLASLRAVHAPIIGTVLTAVPQKSDEGRYVGSYSRYESGSDHKAVAAAPASSTTSVGDEDKSEKDKSDVVEQPDVDESSTAEDDAVGDGTSADEGAAGADVDEDAADETVKADTSEDTAEAEANGSDTVDDTAEAETAVQVDTEATDDTSTDDAAKEGTEEAKEDDGKDD</sequence>
<dbReference type="InterPro" id="IPR005702">
    <property type="entry name" value="Wzc-like_C"/>
</dbReference>
<organism evidence="21 22">
    <name type="scientific">Corynebacterium kroppenstedtii (strain DSM 44385 / JCM 11950 / CIP 105744 / CCUG 35717)</name>
    <dbReference type="NCBI Taxonomy" id="645127"/>
    <lineage>
        <taxon>Bacteria</taxon>
        <taxon>Bacillati</taxon>
        <taxon>Actinomycetota</taxon>
        <taxon>Actinomycetes</taxon>
        <taxon>Mycobacteriales</taxon>
        <taxon>Corynebacteriaceae</taxon>
        <taxon>Corynebacterium</taxon>
    </lineage>
</organism>
<evidence type="ECO:0000256" key="7">
    <source>
        <dbReference type="ARBA" id="ARBA00022519"/>
    </source>
</evidence>
<keyword evidence="10" id="KW-0547">Nucleotide-binding</keyword>
<dbReference type="SUPFAM" id="SSF52540">
    <property type="entry name" value="P-loop containing nucleoside triphosphate hydrolases"/>
    <property type="match status" value="1"/>
</dbReference>
<dbReference type="RefSeq" id="WP_012730754.1">
    <property type="nucleotide sequence ID" value="NC_012704.1"/>
</dbReference>
<feature type="compositionally biased region" description="Acidic residues" evidence="17">
    <location>
        <begin position="529"/>
        <end position="544"/>
    </location>
</feature>
<dbReference type="GO" id="GO:0005524">
    <property type="term" value="F:ATP binding"/>
    <property type="evidence" value="ECO:0007669"/>
    <property type="project" value="UniProtKB-KW"/>
</dbReference>
<dbReference type="InterPro" id="IPR003856">
    <property type="entry name" value="LPS_length_determ_N"/>
</dbReference>